<keyword evidence="4 9" id="KW-0067">ATP-binding</keyword>
<dbReference type="Pfam" id="PF00579">
    <property type="entry name" value="tRNA-synt_1b"/>
    <property type="match status" value="2"/>
</dbReference>
<evidence type="ECO:0000256" key="6">
    <source>
        <dbReference type="ARBA" id="ARBA00023146"/>
    </source>
</evidence>
<evidence type="ECO:0000256" key="9">
    <source>
        <dbReference type="RuleBase" id="RU363036"/>
    </source>
</evidence>
<dbReference type="AlphaFoldDB" id="A0A5N6RDN1"/>
<keyword evidence="3 9" id="KW-0547">Nucleotide-binding</keyword>
<dbReference type="InterPro" id="IPR014729">
    <property type="entry name" value="Rossmann-like_a/b/a_fold"/>
</dbReference>
<organism evidence="10 11">
    <name type="scientific">Carpinus fangiana</name>
    <dbReference type="NCBI Taxonomy" id="176857"/>
    <lineage>
        <taxon>Eukaryota</taxon>
        <taxon>Viridiplantae</taxon>
        <taxon>Streptophyta</taxon>
        <taxon>Embryophyta</taxon>
        <taxon>Tracheophyta</taxon>
        <taxon>Spermatophyta</taxon>
        <taxon>Magnoliopsida</taxon>
        <taxon>eudicotyledons</taxon>
        <taxon>Gunneridae</taxon>
        <taxon>Pentapetalae</taxon>
        <taxon>rosids</taxon>
        <taxon>fabids</taxon>
        <taxon>Fagales</taxon>
        <taxon>Betulaceae</taxon>
        <taxon>Carpinus</taxon>
    </lineage>
</organism>
<evidence type="ECO:0000256" key="1">
    <source>
        <dbReference type="ARBA" id="ARBA00013160"/>
    </source>
</evidence>
<evidence type="ECO:0000256" key="4">
    <source>
        <dbReference type="ARBA" id="ARBA00022840"/>
    </source>
</evidence>
<dbReference type="PANTHER" id="PTHR46264">
    <property type="entry name" value="TYROSINE-TRNA LIGASE"/>
    <property type="match status" value="1"/>
</dbReference>
<comment type="similarity">
    <text evidence="9">Belongs to the class-I aminoacyl-tRNA synthetase family.</text>
</comment>
<dbReference type="SUPFAM" id="SSF52374">
    <property type="entry name" value="Nucleotidylyl transferase"/>
    <property type="match status" value="2"/>
</dbReference>
<evidence type="ECO:0000256" key="2">
    <source>
        <dbReference type="ARBA" id="ARBA00022598"/>
    </source>
</evidence>
<keyword evidence="5 9" id="KW-0648">Protein biosynthesis</keyword>
<dbReference type="Proteomes" id="UP000327013">
    <property type="component" value="Chromosome 6"/>
</dbReference>
<dbReference type="InterPro" id="IPR002305">
    <property type="entry name" value="aa-tRNA-synth_Ic"/>
</dbReference>
<evidence type="ECO:0000256" key="3">
    <source>
        <dbReference type="ARBA" id="ARBA00022741"/>
    </source>
</evidence>
<sequence length="296" mass="33908">MLPGLQQGQEKMSKSDPLSSIFMEDDEAEVNLKIKKAYCPPKIVEGNPCLEYVKYLILPWFKEFIVERNAENGGHKTFTSFEELIADYESGELHPADLKPALSKALNKILEPVREHFKKDSNAKDLLERVEADICQLGMDQRKVNVLAREYCDDIKRKNKPIILPHHLLPGLLQGQEKMSKSDPSSIFMEDDEAEVNLKLKKAYCPPKIVEGNPCLEYVKYLILPWFKEFIVERNAKNGGHKTFTSFEELIADYESGELHPVDLKPALSKALNKILEPVREHFKKDSNAKDLLERV</sequence>
<dbReference type="EC" id="6.1.1.1" evidence="1"/>
<dbReference type="GO" id="GO:0004831">
    <property type="term" value="F:tyrosine-tRNA ligase activity"/>
    <property type="evidence" value="ECO:0007669"/>
    <property type="project" value="UniProtKB-EC"/>
</dbReference>
<keyword evidence="11" id="KW-1185">Reference proteome</keyword>
<dbReference type="FunFam" id="3.40.50.620:FF:000103">
    <property type="entry name" value="tyrosine--tRNA ligase 1, cytoplasmic"/>
    <property type="match status" value="1"/>
</dbReference>
<dbReference type="GO" id="GO:0005524">
    <property type="term" value="F:ATP binding"/>
    <property type="evidence" value="ECO:0007669"/>
    <property type="project" value="UniProtKB-KW"/>
</dbReference>
<evidence type="ECO:0000256" key="5">
    <source>
        <dbReference type="ARBA" id="ARBA00022917"/>
    </source>
</evidence>
<gene>
    <name evidence="10" type="ORF">FH972_015720</name>
</gene>
<dbReference type="Gene3D" id="3.40.50.620">
    <property type="entry name" value="HUPs"/>
    <property type="match status" value="2"/>
</dbReference>
<name>A0A5N6RDN1_9ROSI</name>
<comment type="catalytic activity">
    <reaction evidence="8">
        <text>tRNA(Tyr) + L-tyrosine + ATP = L-tyrosyl-tRNA(Tyr) + AMP + diphosphate + H(+)</text>
        <dbReference type="Rhea" id="RHEA:10220"/>
        <dbReference type="Rhea" id="RHEA-COMP:9706"/>
        <dbReference type="Rhea" id="RHEA-COMP:9707"/>
        <dbReference type="ChEBI" id="CHEBI:15378"/>
        <dbReference type="ChEBI" id="CHEBI:30616"/>
        <dbReference type="ChEBI" id="CHEBI:33019"/>
        <dbReference type="ChEBI" id="CHEBI:58315"/>
        <dbReference type="ChEBI" id="CHEBI:78442"/>
        <dbReference type="ChEBI" id="CHEBI:78536"/>
        <dbReference type="ChEBI" id="CHEBI:456215"/>
        <dbReference type="EC" id="6.1.1.1"/>
    </reaction>
</comment>
<dbReference type="GO" id="GO:0006437">
    <property type="term" value="P:tyrosyl-tRNA aminoacylation"/>
    <property type="evidence" value="ECO:0007669"/>
    <property type="project" value="TreeGrafter"/>
</dbReference>
<protein>
    <recommendedName>
        <fullName evidence="1">tyrosine--tRNA ligase</fullName>
        <ecNumber evidence="1">6.1.1.1</ecNumber>
    </recommendedName>
    <alternativeName>
        <fullName evidence="7">Tyrosyl-tRNA synthetase</fullName>
    </alternativeName>
</protein>
<dbReference type="InterPro" id="IPR050489">
    <property type="entry name" value="Tyr-tRNA_synthase"/>
</dbReference>
<evidence type="ECO:0000313" key="11">
    <source>
        <dbReference type="Proteomes" id="UP000327013"/>
    </source>
</evidence>
<dbReference type="PANTHER" id="PTHR46264:SF4">
    <property type="entry name" value="TYROSINE--TRNA LIGASE, CYTOPLASMIC"/>
    <property type="match status" value="1"/>
</dbReference>
<evidence type="ECO:0000256" key="8">
    <source>
        <dbReference type="ARBA" id="ARBA00048248"/>
    </source>
</evidence>
<accession>A0A5N6RDN1</accession>
<reference evidence="10 11" key="1">
    <citation type="submission" date="2019-06" db="EMBL/GenBank/DDBJ databases">
        <title>A chromosomal-level reference genome of Carpinus fangiana (Coryloideae, Betulaceae).</title>
        <authorList>
            <person name="Yang X."/>
            <person name="Wang Z."/>
            <person name="Zhang L."/>
            <person name="Hao G."/>
            <person name="Liu J."/>
            <person name="Yang Y."/>
        </authorList>
    </citation>
    <scope>NUCLEOTIDE SEQUENCE [LARGE SCALE GENOMIC DNA]</scope>
    <source>
        <strain evidence="10">Cfa_2016G</strain>
        <tissue evidence="10">Leaf</tissue>
    </source>
</reference>
<dbReference type="EMBL" id="CM017326">
    <property type="protein sequence ID" value="KAE8077123.1"/>
    <property type="molecule type" value="Genomic_DNA"/>
</dbReference>
<keyword evidence="6 9" id="KW-0030">Aminoacyl-tRNA synthetase</keyword>
<proteinExistence type="inferred from homology"/>
<dbReference type="OrthoDB" id="197206at2759"/>
<evidence type="ECO:0000313" key="10">
    <source>
        <dbReference type="EMBL" id="KAE8077123.1"/>
    </source>
</evidence>
<keyword evidence="2 9" id="KW-0436">Ligase</keyword>
<dbReference type="GO" id="GO:0005737">
    <property type="term" value="C:cytoplasm"/>
    <property type="evidence" value="ECO:0007669"/>
    <property type="project" value="TreeGrafter"/>
</dbReference>
<evidence type="ECO:0000256" key="7">
    <source>
        <dbReference type="ARBA" id="ARBA00033323"/>
    </source>
</evidence>